<name>A0A645HF39_9ZZZZ</name>
<accession>A0A645HF39</accession>
<gene>
    <name evidence="1" type="ORF">SDC9_185168</name>
</gene>
<protein>
    <submittedName>
        <fullName evidence="1">Uncharacterized protein</fullName>
    </submittedName>
</protein>
<comment type="caution">
    <text evidence="1">The sequence shown here is derived from an EMBL/GenBank/DDBJ whole genome shotgun (WGS) entry which is preliminary data.</text>
</comment>
<sequence length="83" mass="9635">MKGFAGGSVADVVLLDDVVFRRDRHARGKRSLLYPRDDLAADLKIFWRRVRLFEHRIDPVDAIYCENVQDVKAVKRFEKCSNA</sequence>
<reference evidence="1" key="1">
    <citation type="submission" date="2019-08" db="EMBL/GenBank/DDBJ databases">
        <authorList>
            <person name="Kucharzyk K."/>
            <person name="Murdoch R.W."/>
            <person name="Higgins S."/>
            <person name="Loffler F."/>
        </authorList>
    </citation>
    <scope>NUCLEOTIDE SEQUENCE</scope>
</reference>
<organism evidence="1">
    <name type="scientific">bioreactor metagenome</name>
    <dbReference type="NCBI Taxonomy" id="1076179"/>
    <lineage>
        <taxon>unclassified sequences</taxon>
        <taxon>metagenomes</taxon>
        <taxon>ecological metagenomes</taxon>
    </lineage>
</organism>
<evidence type="ECO:0000313" key="1">
    <source>
        <dbReference type="EMBL" id="MPN37648.1"/>
    </source>
</evidence>
<dbReference type="EMBL" id="VSSQ01092418">
    <property type="protein sequence ID" value="MPN37648.1"/>
    <property type="molecule type" value="Genomic_DNA"/>
</dbReference>
<proteinExistence type="predicted"/>
<dbReference type="AlphaFoldDB" id="A0A645HF39"/>